<keyword evidence="2" id="KW-0812">Transmembrane</keyword>
<organism evidence="3 4">
    <name type="scientific">Fusarium oxysporum f. sp. radicis-cucumerinum</name>
    <dbReference type="NCBI Taxonomy" id="327505"/>
    <lineage>
        <taxon>Eukaryota</taxon>
        <taxon>Fungi</taxon>
        <taxon>Dikarya</taxon>
        <taxon>Ascomycota</taxon>
        <taxon>Pezizomycotina</taxon>
        <taxon>Sordariomycetes</taxon>
        <taxon>Hypocreomycetidae</taxon>
        <taxon>Hypocreales</taxon>
        <taxon>Nectriaceae</taxon>
        <taxon>Fusarium</taxon>
        <taxon>Fusarium oxysporum species complex</taxon>
    </lineage>
</organism>
<proteinExistence type="predicted"/>
<feature type="compositionally biased region" description="Pro residues" evidence="1">
    <location>
        <begin position="499"/>
        <end position="508"/>
    </location>
</feature>
<evidence type="ECO:0000313" key="4">
    <source>
        <dbReference type="Proteomes" id="UP000219602"/>
    </source>
</evidence>
<dbReference type="Proteomes" id="UP000219602">
    <property type="component" value="Chromosome 8"/>
</dbReference>
<feature type="compositionally biased region" description="Low complexity" evidence="1">
    <location>
        <begin position="350"/>
        <end position="359"/>
    </location>
</feature>
<keyword evidence="2" id="KW-0472">Membrane</keyword>
<protein>
    <submittedName>
        <fullName evidence="3">Uncharacterized protein</fullName>
    </submittedName>
</protein>
<feature type="transmembrane region" description="Helical" evidence="2">
    <location>
        <begin position="398"/>
        <end position="419"/>
    </location>
</feature>
<accession>A0A2H3H7B5</accession>
<name>A0A2H3H7B5_FUSOX</name>
<feature type="region of interest" description="Disordered" evidence="1">
    <location>
        <begin position="136"/>
        <end position="162"/>
    </location>
</feature>
<reference evidence="3 4" key="1">
    <citation type="journal article" date="2016" name="Environ. Microbiol.">
        <title>Effector profiles distinguish formae speciales of Fusarium oxysporum.</title>
        <authorList>
            <person name="van Dam P."/>
            <person name="Fokkens L."/>
            <person name="Schmidt S.M."/>
            <person name="Linmans J.H."/>
            <person name="Kistler H.C."/>
            <person name="Ma L.J."/>
            <person name="Rep M."/>
        </authorList>
    </citation>
    <scope>NUCLEOTIDE SEQUENCE [LARGE SCALE GENOMIC DNA]</scope>
    <source>
        <strain evidence="3 4">Forc016</strain>
    </source>
</reference>
<evidence type="ECO:0000256" key="1">
    <source>
        <dbReference type="SAM" id="MobiDB-lite"/>
    </source>
</evidence>
<feature type="region of interest" description="Disordered" evidence="1">
    <location>
        <begin position="12"/>
        <end position="35"/>
    </location>
</feature>
<dbReference type="AlphaFoldDB" id="A0A2H3H7B5"/>
<comment type="caution">
    <text evidence="3">The sequence shown here is derived from an EMBL/GenBank/DDBJ whole genome shotgun (WGS) entry which is preliminary data.</text>
</comment>
<feature type="region of interest" description="Disordered" evidence="1">
    <location>
        <begin position="428"/>
        <end position="459"/>
    </location>
</feature>
<evidence type="ECO:0000313" key="3">
    <source>
        <dbReference type="EMBL" id="PCD33299.1"/>
    </source>
</evidence>
<feature type="compositionally biased region" description="Polar residues" evidence="1">
    <location>
        <begin position="360"/>
        <end position="378"/>
    </location>
</feature>
<feature type="compositionally biased region" description="Polar residues" evidence="1">
    <location>
        <begin position="549"/>
        <end position="560"/>
    </location>
</feature>
<sequence>MHVPFPDFEYIDEAQSQSPGLETTENEEFEHEETSYFHNEPRIFIDSLDHTYSDMKSNQEPYSTYAKVITIPHKKVQEPVTFTSRHTITLTSMATLTSFTTIFETKHLGPVDPLPKVTSKITTHITITAVKDHSTSSTWTSRPTIDVNPSSPPSVDESTDPSLWSTVTISDRIPSNSTLATSYTASQEEPDLPTAMAIPVAALRCQNEVTDVTGDRNWVLAGCGPCRKYVGNNRYSFETHLEMPNDDADDFKYNEDNDETYKSLCEVCRSNYGPKEPGRGDYGPKQPEKVITSSIMVLKLPKETPSITNIRITQTKPRVRWSTLPGPDDGTTFAWFTKTTTHTETETETETTTTTASTTISLRKSTATSMGLSETSATLDPEETGTPTPQKKKRSSTFQTVGIVIAVIFFILFAGLVAWKCLQHRHQAQPDQGPEDPIGDASVAGGSAFDDSDSESDGGQARNLIASIRDWFRRHQSPFPPPNEPEEPAPDVVEERVPNPGPPPPIPVQPGQAPADVEHSYIPPTPPAIPGHQVGAPSVQVPTPDPAQDRSNSSTYSQDSGYPKSLEIPKPLSIHRSHRRQEERKPLQEWTTTGEPVQAGNYGWV</sequence>
<feature type="region of interest" description="Disordered" evidence="1">
    <location>
        <begin position="340"/>
        <end position="396"/>
    </location>
</feature>
<reference evidence="3 4" key="2">
    <citation type="journal article" date="2017" name="Sci. Rep.">
        <title>A mobile pathogenicity chromosome in Fusarium oxysporum for infection of multiple cucurbit species.</title>
        <authorList>
            <person name="van Dam P."/>
            <person name="Fokkens L."/>
            <person name="Ayukawa Y."/>
            <person name="van der Gragt M."/>
            <person name="Ter Horst A."/>
            <person name="Brankovics B."/>
            <person name="Houterman P.M."/>
            <person name="Arie T."/>
            <person name="Rep M."/>
        </authorList>
    </citation>
    <scope>NUCLEOTIDE SEQUENCE [LARGE SCALE GENOMIC DNA]</scope>
    <source>
        <strain evidence="3 4">Forc016</strain>
    </source>
</reference>
<dbReference type="EMBL" id="MABQ02000006">
    <property type="protein sequence ID" value="PCD33299.1"/>
    <property type="molecule type" value="Genomic_DNA"/>
</dbReference>
<gene>
    <name evidence="3" type="ORF">AU210_009527</name>
</gene>
<feature type="compositionally biased region" description="Polar residues" evidence="1">
    <location>
        <begin position="136"/>
        <end position="149"/>
    </location>
</feature>
<evidence type="ECO:0000256" key="2">
    <source>
        <dbReference type="SAM" id="Phobius"/>
    </source>
</evidence>
<feature type="region of interest" description="Disordered" evidence="1">
    <location>
        <begin position="474"/>
        <end position="605"/>
    </location>
</feature>
<keyword evidence="2" id="KW-1133">Transmembrane helix</keyword>